<protein>
    <submittedName>
        <fullName evidence="2">Uncharacterized protein</fullName>
    </submittedName>
</protein>
<dbReference type="Proteomes" id="UP000663873">
    <property type="component" value="Unassembled WGS sequence"/>
</dbReference>
<dbReference type="EMBL" id="CAJOBP010091542">
    <property type="protein sequence ID" value="CAF4949247.1"/>
    <property type="molecule type" value="Genomic_DNA"/>
</dbReference>
<evidence type="ECO:0000256" key="1">
    <source>
        <dbReference type="SAM" id="MobiDB-lite"/>
    </source>
</evidence>
<dbReference type="AlphaFoldDB" id="A0A821XWF9"/>
<organism evidence="2 3">
    <name type="scientific">Rotaria socialis</name>
    <dbReference type="NCBI Taxonomy" id="392032"/>
    <lineage>
        <taxon>Eukaryota</taxon>
        <taxon>Metazoa</taxon>
        <taxon>Spiralia</taxon>
        <taxon>Gnathifera</taxon>
        <taxon>Rotifera</taxon>
        <taxon>Eurotatoria</taxon>
        <taxon>Bdelloidea</taxon>
        <taxon>Philodinida</taxon>
        <taxon>Philodinidae</taxon>
        <taxon>Rotaria</taxon>
    </lineage>
</organism>
<feature type="non-terminal residue" evidence="2">
    <location>
        <position position="63"/>
    </location>
</feature>
<evidence type="ECO:0000313" key="2">
    <source>
        <dbReference type="EMBL" id="CAF4949247.1"/>
    </source>
</evidence>
<evidence type="ECO:0000313" key="3">
    <source>
        <dbReference type="Proteomes" id="UP000663873"/>
    </source>
</evidence>
<name>A0A821XWF9_9BILA</name>
<comment type="caution">
    <text evidence="2">The sequence shown here is derived from an EMBL/GenBank/DDBJ whole genome shotgun (WGS) entry which is preliminary data.</text>
</comment>
<feature type="non-terminal residue" evidence="2">
    <location>
        <position position="1"/>
    </location>
</feature>
<keyword evidence="3" id="KW-1185">Reference proteome</keyword>
<gene>
    <name evidence="2" type="ORF">UJA718_LOCUS47675</name>
</gene>
<reference evidence="2" key="1">
    <citation type="submission" date="2021-02" db="EMBL/GenBank/DDBJ databases">
        <authorList>
            <person name="Nowell W R."/>
        </authorList>
    </citation>
    <scope>NUCLEOTIDE SEQUENCE</scope>
</reference>
<feature type="region of interest" description="Disordered" evidence="1">
    <location>
        <begin position="1"/>
        <end position="21"/>
    </location>
</feature>
<sequence length="63" mass="6659">DDSSNSSITPPPSKSLSTSTLTTTNNALSHIPIVLQLSSNNTEQTLILTIDQLSCVCEAIQQS</sequence>
<proteinExistence type="predicted"/>
<accession>A0A821XWF9</accession>